<dbReference type="GO" id="GO:0000329">
    <property type="term" value="C:fungal-type vacuole membrane"/>
    <property type="evidence" value="ECO:0007669"/>
    <property type="project" value="TreeGrafter"/>
</dbReference>
<name>A0A1L9RZD4_ASPWE</name>
<evidence type="ECO:0000313" key="8">
    <source>
        <dbReference type="EMBL" id="OJJ40207.1"/>
    </source>
</evidence>
<feature type="domain" description="Major facilitator superfamily (MFS) profile" evidence="7">
    <location>
        <begin position="46"/>
        <end position="533"/>
    </location>
</feature>
<evidence type="ECO:0000256" key="4">
    <source>
        <dbReference type="ARBA" id="ARBA00023136"/>
    </source>
</evidence>
<feature type="transmembrane region" description="Helical" evidence="6">
    <location>
        <begin position="240"/>
        <end position="259"/>
    </location>
</feature>
<accession>A0A1L9RZD4</accession>
<feature type="transmembrane region" description="Helical" evidence="6">
    <location>
        <begin position="197"/>
        <end position="219"/>
    </location>
</feature>
<organism evidence="8 9">
    <name type="scientific">Aspergillus wentii DTO 134E9</name>
    <dbReference type="NCBI Taxonomy" id="1073089"/>
    <lineage>
        <taxon>Eukaryota</taxon>
        <taxon>Fungi</taxon>
        <taxon>Dikarya</taxon>
        <taxon>Ascomycota</taxon>
        <taxon>Pezizomycotina</taxon>
        <taxon>Eurotiomycetes</taxon>
        <taxon>Eurotiomycetidae</taxon>
        <taxon>Eurotiales</taxon>
        <taxon>Aspergillaceae</taxon>
        <taxon>Aspergillus</taxon>
        <taxon>Aspergillus subgen. Cremei</taxon>
    </lineage>
</organism>
<proteinExistence type="predicted"/>
<dbReference type="Gene3D" id="1.20.1250.20">
    <property type="entry name" value="MFS general substrate transporter like domains"/>
    <property type="match status" value="2"/>
</dbReference>
<feature type="transmembrane region" description="Helical" evidence="6">
    <location>
        <begin position="305"/>
        <end position="329"/>
    </location>
</feature>
<dbReference type="Proteomes" id="UP000184383">
    <property type="component" value="Unassembled WGS sequence"/>
</dbReference>
<evidence type="ECO:0000259" key="7">
    <source>
        <dbReference type="PROSITE" id="PS50850"/>
    </source>
</evidence>
<dbReference type="VEuPathDB" id="FungiDB:ASPWEDRAFT_178088"/>
<evidence type="ECO:0000313" key="9">
    <source>
        <dbReference type="Proteomes" id="UP000184383"/>
    </source>
</evidence>
<feature type="transmembrane region" description="Helical" evidence="6">
    <location>
        <begin position="511"/>
        <end position="529"/>
    </location>
</feature>
<dbReference type="PANTHER" id="PTHR23501:SF33">
    <property type="entry name" value="MAJOR FACILITATOR SUPERFAMILY (MFS) PROFILE DOMAIN-CONTAINING PROTEIN"/>
    <property type="match status" value="1"/>
</dbReference>
<feature type="transmembrane region" description="Helical" evidence="6">
    <location>
        <begin position="438"/>
        <end position="462"/>
    </location>
</feature>
<feature type="transmembrane region" description="Helical" evidence="6">
    <location>
        <begin position="405"/>
        <end position="426"/>
    </location>
</feature>
<keyword evidence="4 6" id="KW-0472">Membrane</keyword>
<dbReference type="PROSITE" id="PS50850">
    <property type="entry name" value="MFS"/>
    <property type="match status" value="1"/>
</dbReference>
<dbReference type="GO" id="GO:0015174">
    <property type="term" value="F:basic amino acid transmembrane transporter activity"/>
    <property type="evidence" value="ECO:0007669"/>
    <property type="project" value="TreeGrafter"/>
</dbReference>
<dbReference type="SUPFAM" id="SSF103473">
    <property type="entry name" value="MFS general substrate transporter"/>
    <property type="match status" value="1"/>
</dbReference>
<protein>
    <recommendedName>
        <fullName evidence="7">Major facilitator superfamily (MFS) profile domain-containing protein</fullName>
    </recommendedName>
</protein>
<dbReference type="PANTHER" id="PTHR23501">
    <property type="entry name" value="MAJOR FACILITATOR SUPERFAMILY"/>
    <property type="match status" value="1"/>
</dbReference>
<gene>
    <name evidence="8" type="ORF">ASPWEDRAFT_178088</name>
</gene>
<evidence type="ECO:0000256" key="5">
    <source>
        <dbReference type="SAM" id="MobiDB-lite"/>
    </source>
</evidence>
<dbReference type="Pfam" id="PF07690">
    <property type="entry name" value="MFS_1"/>
    <property type="match status" value="1"/>
</dbReference>
<evidence type="ECO:0000256" key="1">
    <source>
        <dbReference type="ARBA" id="ARBA00004141"/>
    </source>
</evidence>
<feature type="transmembrane region" description="Helical" evidence="6">
    <location>
        <begin position="43"/>
        <end position="59"/>
    </location>
</feature>
<keyword evidence="9" id="KW-1185">Reference proteome</keyword>
<dbReference type="InterPro" id="IPR011701">
    <property type="entry name" value="MFS"/>
</dbReference>
<feature type="transmembrane region" description="Helical" evidence="6">
    <location>
        <begin position="341"/>
        <end position="365"/>
    </location>
</feature>
<dbReference type="OrthoDB" id="6770063at2759"/>
<feature type="region of interest" description="Disordered" evidence="5">
    <location>
        <begin position="1"/>
        <end position="36"/>
    </location>
</feature>
<feature type="transmembrane region" description="Helical" evidence="6">
    <location>
        <begin position="271"/>
        <end position="293"/>
    </location>
</feature>
<evidence type="ECO:0000256" key="6">
    <source>
        <dbReference type="SAM" id="Phobius"/>
    </source>
</evidence>
<keyword evidence="2 6" id="KW-0812">Transmembrane</keyword>
<dbReference type="InterPro" id="IPR036259">
    <property type="entry name" value="MFS_trans_sf"/>
</dbReference>
<dbReference type="GeneID" id="63747600"/>
<sequence>MTQTEENEPFLPSPAIEEERRSSTPHNEFEIEDEELQQQQKPNLVIIYATFLGVFLSAADETLVTATYGTISSQFHSLALGSLLLTGYDFGYCVGLPVYGMLSDIYGCKAPLIWAYGLFGIGSVICGVSTSLSQLIVGRVVAGLGGAGTSSLVSVIIADIMPPSEVAVMRAWMMNISIAARSFGAPIGSFLTETVGWRWSFIGQLPLLGFCILVAAFGLPSSLNERKADEKEDESILSKIDIAGIITFAATVMSFLALVYQTGTDTNQGLFILSIGAFIISLIAFLLVEFFWAKKPLIPLNLIKGEFGGFCLVQVLLYSGRFALIPQLVPYFVRVENMSDVLASSFLVASSVGIAAGAMMAGYIIRRTKNYKKLVIIGLLGSIASYLLIFLRWRHGSNILEGLYAFPTGLTKGMIFSAQFICMSASVSKPRLATCVTVYYLSSQLGTVIGTASGSAMMQGLFRGELRRRLGGFPDSLKMVHDVLNEARYAMSLPGGIQQIVRACYLYSFQFIPLYSLLCTSIALPLIIFPKERRID</sequence>
<feature type="transmembrane region" description="Helical" evidence="6">
    <location>
        <begin position="172"/>
        <end position="191"/>
    </location>
</feature>
<dbReference type="EMBL" id="KV878209">
    <property type="protein sequence ID" value="OJJ40207.1"/>
    <property type="molecule type" value="Genomic_DNA"/>
</dbReference>
<feature type="transmembrane region" description="Helical" evidence="6">
    <location>
        <begin position="112"/>
        <end position="130"/>
    </location>
</feature>
<feature type="transmembrane region" description="Helical" evidence="6">
    <location>
        <begin position="374"/>
        <end position="393"/>
    </location>
</feature>
<dbReference type="RefSeq" id="XP_040693883.1">
    <property type="nucleotide sequence ID" value="XM_040831752.1"/>
</dbReference>
<keyword evidence="3 6" id="KW-1133">Transmembrane helix</keyword>
<feature type="transmembrane region" description="Helical" evidence="6">
    <location>
        <begin position="136"/>
        <end position="160"/>
    </location>
</feature>
<comment type="subcellular location">
    <subcellularLocation>
        <location evidence="1">Membrane</location>
        <topology evidence="1">Multi-pass membrane protein</topology>
    </subcellularLocation>
</comment>
<feature type="transmembrane region" description="Helical" evidence="6">
    <location>
        <begin position="79"/>
        <end position="100"/>
    </location>
</feature>
<evidence type="ECO:0000256" key="3">
    <source>
        <dbReference type="ARBA" id="ARBA00022989"/>
    </source>
</evidence>
<dbReference type="AlphaFoldDB" id="A0A1L9RZD4"/>
<reference evidence="9" key="1">
    <citation type="journal article" date="2017" name="Genome Biol.">
        <title>Comparative genomics reveals high biological diversity and specific adaptations in the industrially and medically important fungal genus Aspergillus.</title>
        <authorList>
            <person name="de Vries R.P."/>
            <person name="Riley R."/>
            <person name="Wiebenga A."/>
            <person name="Aguilar-Osorio G."/>
            <person name="Amillis S."/>
            <person name="Uchima C.A."/>
            <person name="Anderluh G."/>
            <person name="Asadollahi M."/>
            <person name="Askin M."/>
            <person name="Barry K."/>
            <person name="Battaglia E."/>
            <person name="Bayram O."/>
            <person name="Benocci T."/>
            <person name="Braus-Stromeyer S.A."/>
            <person name="Caldana C."/>
            <person name="Canovas D."/>
            <person name="Cerqueira G.C."/>
            <person name="Chen F."/>
            <person name="Chen W."/>
            <person name="Choi C."/>
            <person name="Clum A."/>
            <person name="Dos Santos R.A."/>
            <person name="Damasio A.R."/>
            <person name="Diallinas G."/>
            <person name="Emri T."/>
            <person name="Fekete E."/>
            <person name="Flipphi M."/>
            <person name="Freyberg S."/>
            <person name="Gallo A."/>
            <person name="Gournas C."/>
            <person name="Habgood R."/>
            <person name="Hainaut M."/>
            <person name="Harispe M.L."/>
            <person name="Henrissat B."/>
            <person name="Hilden K.S."/>
            <person name="Hope R."/>
            <person name="Hossain A."/>
            <person name="Karabika E."/>
            <person name="Karaffa L."/>
            <person name="Karanyi Z."/>
            <person name="Krasevec N."/>
            <person name="Kuo A."/>
            <person name="Kusch H."/>
            <person name="LaButti K."/>
            <person name="Lagendijk E.L."/>
            <person name="Lapidus A."/>
            <person name="Levasseur A."/>
            <person name="Lindquist E."/>
            <person name="Lipzen A."/>
            <person name="Logrieco A.F."/>
            <person name="MacCabe A."/>
            <person name="Maekelae M.R."/>
            <person name="Malavazi I."/>
            <person name="Melin P."/>
            <person name="Meyer V."/>
            <person name="Mielnichuk N."/>
            <person name="Miskei M."/>
            <person name="Molnar A.P."/>
            <person name="Mule G."/>
            <person name="Ngan C.Y."/>
            <person name="Orejas M."/>
            <person name="Orosz E."/>
            <person name="Ouedraogo J.P."/>
            <person name="Overkamp K.M."/>
            <person name="Park H.-S."/>
            <person name="Perrone G."/>
            <person name="Piumi F."/>
            <person name="Punt P.J."/>
            <person name="Ram A.F."/>
            <person name="Ramon A."/>
            <person name="Rauscher S."/>
            <person name="Record E."/>
            <person name="Riano-Pachon D.M."/>
            <person name="Robert V."/>
            <person name="Roehrig J."/>
            <person name="Ruller R."/>
            <person name="Salamov A."/>
            <person name="Salih N.S."/>
            <person name="Samson R.A."/>
            <person name="Sandor E."/>
            <person name="Sanguinetti M."/>
            <person name="Schuetze T."/>
            <person name="Sepcic K."/>
            <person name="Shelest E."/>
            <person name="Sherlock G."/>
            <person name="Sophianopoulou V."/>
            <person name="Squina F.M."/>
            <person name="Sun H."/>
            <person name="Susca A."/>
            <person name="Todd R.B."/>
            <person name="Tsang A."/>
            <person name="Unkles S.E."/>
            <person name="van de Wiele N."/>
            <person name="van Rossen-Uffink D."/>
            <person name="Oliveira J.V."/>
            <person name="Vesth T.C."/>
            <person name="Visser J."/>
            <person name="Yu J.-H."/>
            <person name="Zhou M."/>
            <person name="Andersen M.R."/>
            <person name="Archer D.B."/>
            <person name="Baker S.E."/>
            <person name="Benoit I."/>
            <person name="Brakhage A.A."/>
            <person name="Braus G.H."/>
            <person name="Fischer R."/>
            <person name="Frisvad J.C."/>
            <person name="Goldman G.H."/>
            <person name="Houbraken J."/>
            <person name="Oakley B."/>
            <person name="Pocsi I."/>
            <person name="Scazzocchio C."/>
            <person name="Seiboth B."/>
            <person name="vanKuyk P.A."/>
            <person name="Wortman J."/>
            <person name="Dyer P.S."/>
            <person name="Grigoriev I.V."/>
        </authorList>
    </citation>
    <scope>NUCLEOTIDE SEQUENCE [LARGE SCALE GENOMIC DNA]</scope>
    <source>
        <strain evidence="9">DTO 134E9</strain>
    </source>
</reference>
<evidence type="ECO:0000256" key="2">
    <source>
        <dbReference type="ARBA" id="ARBA00022692"/>
    </source>
</evidence>
<dbReference type="InterPro" id="IPR020846">
    <property type="entry name" value="MFS_dom"/>
</dbReference>